<dbReference type="EMBL" id="KL142775">
    <property type="protein sequence ID" value="KDR64807.1"/>
    <property type="molecule type" value="Genomic_DNA"/>
</dbReference>
<protein>
    <submittedName>
        <fullName evidence="1">Uncharacterized protein</fullName>
    </submittedName>
</protein>
<dbReference type="HOGENOM" id="CLU_2469240_0_0_1"/>
<accession>A0A067S4K9</accession>
<evidence type="ECO:0000313" key="2">
    <source>
        <dbReference type="Proteomes" id="UP000027222"/>
    </source>
</evidence>
<dbReference type="AlphaFoldDB" id="A0A067S4K9"/>
<proteinExistence type="predicted"/>
<name>A0A067S4K9_GALM3</name>
<sequence>MALAYGPAAEEMVTLMMDPAYPVLPTLHTDVYGVWNSGVQNSTAEYRRRLVDTAFQVEINHLKALEWSVIAGETRPGVDLPATLCRTV</sequence>
<dbReference type="Proteomes" id="UP000027222">
    <property type="component" value="Unassembled WGS sequence"/>
</dbReference>
<gene>
    <name evidence="1" type="ORF">GALMADRAFT_149284</name>
</gene>
<evidence type="ECO:0000313" key="1">
    <source>
        <dbReference type="EMBL" id="KDR64807.1"/>
    </source>
</evidence>
<reference evidence="2" key="1">
    <citation type="journal article" date="2014" name="Proc. Natl. Acad. Sci. U.S.A.">
        <title>Extensive sampling of basidiomycete genomes demonstrates inadequacy of the white-rot/brown-rot paradigm for wood decay fungi.</title>
        <authorList>
            <person name="Riley R."/>
            <person name="Salamov A.A."/>
            <person name="Brown D.W."/>
            <person name="Nagy L.G."/>
            <person name="Floudas D."/>
            <person name="Held B.W."/>
            <person name="Levasseur A."/>
            <person name="Lombard V."/>
            <person name="Morin E."/>
            <person name="Otillar R."/>
            <person name="Lindquist E.A."/>
            <person name="Sun H."/>
            <person name="LaButti K.M."/>
            <person name="Schmutz J."/>
            <person name="Jabbour D."/>
            <person name="Luo H."/>
            <person name="Baker S.E."/>
            <person name="Pisabarro A.G."/>
            <person name="Walton J.D."/>
            <person name="Blanchette R.A."/>
            <person name="Henrissat B."/>
            <person name="Martin F."/>
            <person name="Cullen D."/>
            <person name="Hibbett D.S."/>
            <person name="Grigoriev I.V."/>
        </authorList>
    </citation>
    <scope>NUCLEOTIDE SEQUENCE [LARGE SCALE GENOMIC DNA]</scope>
    <source>
        <strain evidence="2">CBS 339.88</strain>
    </source>
</reference>
<keyword evidence="2" id="KW-1185">Reference proteome</keyword>
<organism evidence="1 2">
    <name type="scientific">Galerina marginata (strain CBS 339.88)</name>
    <dbReference type="NCBI Taxonomy" id="685588"/>
    <lineage>
        <taxon>Eukaryota</taxon>
        <taxon>Fungi</taxon>
        <taxon>Dikarya</taxon>
        <taxon>Basidiomycota</taxon>
        <taxon>Agaricomycotina</taxon>
        <taxon>Agaricomycetes</taxon>
        <taxon>Agaricomycetidae</taxon>
        <taxon>Agaricales</taxon>
        <taxon>Agaricineae</taxon>
        <taxon>Strophariaceae</taxon>
        <taxon>Galerina</taxon>
    </lineage>
</organism>